<evidence type="ECO:0000313" key="2">
    <source>
        <dbReference type="Proteomes" id="UP001302126"/>
    </source>
</evidence>
<dbReference type="Proteomes" id="UP001302126">
    <property type="component" value="Unassembled WGS sequence"/>
</dbReference>
<gene>
    <name evidence="1" type="ORF">QBC35DRAFT_493877</name>
</gene>
<reference evidence="1" key="1">
    <citation type="journal article" date="2023" name="Mol. Phylogenet. Evol.">
        <title>Genome-scale phylogeny and comparative genomics of the fungal order Sordariales.</title>
        <authorList>
            <person name="Hensen N."/>
            <person name="Bonometti L."/>
            <person name="Westerberg I."/>
            <person name="Brannstrom I.O."/>
            <person name="Guillou S."/>
            <person name="Cros-Aarteil S."/>
            <person name="Calhoun S."/>
            <person name="Haridas S."/>
            <person name="Kuo A."/>
            <person name="Mondo S."/>
            <person name="Pangilinan J."/>
            <person name="Riley R."/>
            <person name="LaButti K."/>
            <person name="Andreopoulos B."/>
            <person name="Lipzen A."/>
            <person name="Chen C."/>
            <person name="Yan M."/>
            <person name="Daum C."/>
            <person name="Ng V."/>
            <person name="Clum A."/>
            <person name="Steindorff A."/>
            <person name="Ohm R.A."/>
            <person name="Martin F."/>
            <person name="Silar P."/>
            <person name="Natvig D.O."/>
            <person name="Lalanne C."/>
            <person name="Gautier V."/>
            <person name="Ament-Velasquez S.L."/>
            <person name="Kruys A."/>
            <person name="Hutchinson M.I."/>
            <person name="Powell A.J."/>
            <person name="Barry K."/>
            <person name="Miller A.N."/>
            <person name="Grigoriev I.V."/>
            <person name="Debuchy R."/>
            <person name="Gladieux P."/>
            <person name="Hiltunen Thoren M."/>
            <person name="Johannesson H."/>
        </authorList>
    </citation>
    <scope>NUCLEOTIDE SEQUENCE</scope>
    <source>
        <strain evidence="1">PSN309</strain>
    </source>
</reference>
<accession>A0AAN6WXM6</accession>
<name>A0AAN6WXM6_9PEZI</name>
<organism evidence="1 2">
    <name type="scientific">Podospora australis</name>
    <dbReference type="NCBI Taxonomy" id="1536484"/>
    <lineage>
        <taxon>Eukaryota</taxon>
        <taxon>Fungi</taxon>
        <taxon>Dikarya</taxon>
        <taxon>Ascomycota</taxon>
        <taxon>Pezizomycotina</taxon>
        <taxon>Sordariomycetes</taxon>
        <taxon>Sordariomycetidae</taxon>
        <taxon>Sordariales</taxon>
        <taxon>Podosporaceae</taxon>
        <taxon>Podospora</taxon>
    </lineage>
</organism>
<dbReference type="EMBL" id="MU864378">
    <property type="protein sequence ID" value="KAK4189170.1"/>
    <property type="molecule type" value="Genomic_DNA"/>
</dbReference>
<dbReference type="AlphaFoldDB" id="A0AAN6WXM6"/>
<keyword evidence="2" id="KW-1185">Reference proteome</keyword>
<proteinExistence type="predicted"/>
<protein>
    <submittedName>
        <fullName evidence="1">Uncharacterized protein</fullName>
    </submittedName>
</protein>
<sequence>MGGWTSRRHDLSQWFPSFFPGRITNNSVFADWFPDLMGRWMDWHERCTTMRPICIQHRTPHLLLSSSASDGIVTSPAPIHSLPRISNRVSLPSTLHPSRPEGAYNLQHEESISLCERHHRDIPSGTISGFVGTVRNDVTSDISTAGSMELGTRHFCFLIMKMPLVSSSRLSYLSAIHPLFLFTRQTHHLGHDKSNPFSFV</sequence>
<comment type="caution">
    <text evidence="1">The sequence shown here is derived from an EMBL/GenBank/DDBJ whole genome shotgun (WGS) entry which is preliminary data.</text>
</comment>
<evidence type="ECO:0000313" key="1">
    <source>
        <dbReference type="EMBL" id="KAK4189170.1"/>
    </source>
</evidence>
<reference evidence="1" key="2">
    <citation type="submission" date="2023-05" db="EMBL/GenBank/DDBJ databases">
        <authorList>
            <consortium name="Lawrence Berkeley National Laboratory"/>
            <person name="Steindorff A."/>
            <person name="Hensen N."/>
            <person name="Bonometti L."/>
            <person name="Westerberg I."/>
            <person name="Brannstrom I.O."/>
            <person name="Guillou S."/>
            <person name="Cros-Aarteil S."/>
            <person name="Calhoun S."/>
            <person name="Haridas S."/>
            <person name="Kuo A."/>
            <person name="Mondo S."/>
            <person name="Pangilinan J."/>
            <person name="Riley R."/>
            <person name="Labutti K."/>
            <person name="Andreopoulos B."/>
            <person name="Lipzen A."/>
            <person name="Chen C."/>
            <person name="Yanf M."/>
            <person name="Daum C."/>
            <person name="Ng V."/>
            <person name="Clum A."/>
            <person name="Ohm R."/>
            <person name="Martin F."/>
            <person name="Silar P."/>
            <person name="Natvig D."/>
            <person name="Lalanne C."/>
            <person name="Gautier V."/>
            <person name="Ament-Velasquez S.L."/>
            <person name="Kruys A."/>
            <person name="Hutchinson M.I."/>
            <person name="Powell A.J."/>
            <person name="Barry K."/>
            <person name="Miller A.N."/>
            <person name="Grigoriev I.V."/>
            <person name="Debuchy R."/>
            <person name="Gladieux P."/>
            <person name="Thoren M.H."/>
            <person name="Johannesson H."/>
        </authorList>
    </citation>
    <scope>NUCLEOTIDE SEQUENCE</scope>
    <source>
        <strain evidence="1">PSN309</strain>
    </source>
</reference>